<dbReference type="GO" id="GO:0003677">
    <property type="term" value="F:DNA binding"/>
    <property type="evidence" value="ECO:0007669"/>
    <property type="project" value="UniProtKB-KW"/>
</dbReference>
<organism evidence="5 6">
    <name type="scientific">Saccharospirillum salsuginis</name>
    <dbReference type="NCBI Taxonomy" id="418750"/>
    <lineage>
        <taxon>Bacteria</taxon>
        <taxon>Pseudomonadati</taxon>
        <taxon>Pseudomonadota</taxon>
        <taxon>Gammaproteobacteria</taxon>
        <taxon>Oceanospirillales</taxon>
        <taxon>Saccharospirillaceae</taxon>
        <taxon>Saccharospirillum</taxon>
    </lineage>
</organism>
<dbReference type="InterPro" id="IPR028978">
    <property type="entry name" value="Chorismate_lyase_/UTRA_dom_sf"/>
</dbReference>
<dbReference type="GO" id="GO:0045892">
    <property type="term" value="P:negative regulation of DNA-templated transcription"/>
    <property type="evidence" value="ECO:0007669"/>
    <property type="project" value="TreeGrafter"/>
</dbReference>
<dbReference type="Gene3D" id="3.40.1410.10">
    <property type="entry name" value="Chorismate lyase-like"/>
    <property type="match status" value="1"/>
</dbReference>
<dbReference type="Pfam" id="PF00392">
    <property type="entry name" value="GntR"/>
    <property type="match status" value="1"/>
</dbReference>
<sequence>MRITSNGSVPAYEKIARQIKASIQDGLYTYGSALPSETKLCEEYDVSRITIRRAISELVDDGFLEKVHGKGTFVKYRRFEQELLNLSGFTEAFGKKGIRVSHHIIEESIEPADLVTRKQLQIEKSEKVLKIVRLHYLDESPFSLDTSYFPESKFPGLFEFLKEDDSLYDIMKKHFHISPLHADRTITIATPTERECQLLECDMTEPLFKMEKLVLDDDEPLHRSVLLTPSSRVSLKLRM</sequence>
<evidence type="ECO:0000313" key="6">
    <source>
        <dbReference type="Proteomes" id="UP000626148"/>
    </source>
</evidence>
<dbReference type="InterPro" id="IPR036388">
    <property type="entry name" value="WH-like_DNA-bd_sf"/>
</dbReference>
<dbReference type="FunFam" id="1.10.10.10:FF:000079">
    <property type="entry name" value="GntR family transcriptional regulator"/>
    <property type="match status" value="1"/>
</dbReference>
<dbReference type="InterPro" id="IPR011663">
    <property type="entry name" value="UTRA"/>
</dbReference>
<dbReference type="InterPro" id="IPR000524">
    <property type="entry name" value="Tscrpt_reg_HTH_GntR"/>
</dbReference>
<gene>
    <name evidence="5" type="primary">yurK</name>
    <name evidence="5" type="ORF">GCM10007392_04610</name>
</gene>
<keyword evidence="2" id="KW-0238">DNA-binding</keyword>
<dbReference type="GO" id="GO:0003700">
    <property type="term" value="F:DNA-binding transcription factor activity"/>
    <property type="evidence" value="ECO:0007669"/>
    <property type="project" value="InterPro"/>
</dbReference>
<comment type="caution">
    <text evidence="5">The sequence shown here is derived from an EMBL/GenBank/DDBJ whole genome shotgun (WGS) entry which is preliminary data.</text>
</comment>
<dbReference type="SMART" id="SM00345">
    <property type="entry name" value="HTH_GNTR"/>
    <property type="match status" value="1"/>
</dbReference>
<dbReference type="InterPro" id="IPR036390">
    <property type="entry name" value="WH_DNA-bd_sf"/>
</dbReference>
<dbReference type="PANTHER" id="PTHR44846:SF1">
    <property type="entry name" value="MANNOSYL-D-GLYCERATE TRANSPORT_METABOLISM SYSTEM REPRESSOR MNGR-RELATED"/>
    <property type="match status" value="1"/>
</dbReference>
<dbReference type="Pfam" id="PF07702">
    <property type="entry name" value="UTRA"/>
    <property type="match status" value="1"/>
</dbReference>
<evidence type="ECO:0000313" key="5">
    <source>
        <dbReference type="EMBL" id="GGX40885.1"/>
    </source>
</evidence>
<keyword evidence="1" id="KW-0805">Transcription regulation</keyword>
<protein>
    <submittedName>
        <fullName evidence="5">HTH-type transcriptional regulator YurK</fullName>
    </submittedName>
</protein>
<evidence type="ECO:0000256" key="1">
    <source>
        <dbReference type="ARBA" id="ARBA00023015"/>
    </source>
</evidence>
<keyword evidence="3" id="KW-0804">Transcription</keyword>
<dbReference type="PROSITE" id="PS50949">
    <property type="entry name" value="HTH_GNTR"/>
    <property type="match status" value="1"/>
</dbReference>
<dbReference type="AlphaFoldDB" id="A0A918N6X4"/>
<dbReference type="EMBL" id="BMXR01000001">
    <property type="protein sequence ID" value="GGX40885.1"/>
    <property type="molecule type" value="Genomic_DNA"/>
</dbReference>
<dbReference type="CDD" id="cd07377">
    <property type="entry name" value="WHTH_GntR"/>
    <property type="match status" value="1"/>
</dbReference>
<evidence type="ECO:0000256" key="2">
    <source>
        <dbReference type="ARBA" id="ARBA00023125"/>
    </source>
</evidence>
<evidence type="ECO:0000256" key="3">
    <source>
        <dbReference type="ARBA" id="ARBA00023163"/>
    </source>
</evidence>
<dbReference type="PANTHER" id="PTHR44846">
    <property type="entry name" value="MANNOSYL-D-GLYCERATE TRANSPORT/METABOLISM SYSTEM REPRESSOR MNGR-RELATED"/>
    <property type="match status" value="1"/>
</dbReference>
<dbReference type="InterPro" id="IPR050679">
    <property type="entry name" value="Bact_HTH_transcr_reg"/>
</dbReference>
<evidence type="ECO:0000259" key="4">
    <source>
        <dbReference type="PROSITE" id="PS50949"/>
    </source>
</evidence>
<dbReference type="Proteomes" id="UP000626148">
    <property type="component" value="Unassembled WGS sequence"/>
</dbReference>
<dbReference type="SUPFAM" id="SSF64288">
    <property type="entry name" value="Chorismate lyase-like"/>
    <property type="match status" value="1"/>
</dbReference>
<proteinExistence type="predicted"/>
<dbReference type="PRINTS" id="PR00035">
    <property type="entry name" value="HTHGNTR"/>
</dbReference>
<feature type="domain" description="HTH gntR-type" evidence="4">
    <location>
        <begin position="9"/>
        <end position="77"/>
    </location>
</feature>
<dbReference type="SMART" id="SM00866">
    <property type="entry name" value="UTRA"/>
    <property type="match status" value="1"/>
</dbReference>
<dbReference type="SUPFAM" id="SSF46785">
    <property type="entry name" value="Winged helix' DNA-binding domain"/>
    <property type="match status" value="1"/>
</dbReference>
<accession>A0A918N6X4</accession>
<name>A0A918N6X4_9GAMM</name>
<reference evidence="5" key="1">
    <citation type="journal article" date="2014" name="Int. J. Syst. Evol. Microbiol.">
        <title>Complete genome sequence of Corynebacterium casei LMG S-19264T (=DSM 44701T), isolated from a smear-ripened cheese.</title>
        <authorList>
            <consortium name="US DOE Joint Genome Institute (JGI-PGF)"/>
            <person name="Walter F."/>
            <person name="Albersmeier A."/>
            <person name="Kalinowski J."/>
            <person name="Ruckert C."/>
        </authorList>
    </citation>
    <scope>NUCLEOTIDE SEQUENCE</scope>
    <source>
        <strain evidence="5">KCTC 22169</strain>
    </source>
</reference>
<keyword evidence="6" id="KW-1185">Reference proteome</keyword>
<reference evidence="5" key="2">
    <citation type="submission" date="2020-09" db="EMBL/GenBank/DDBJ databases">
        <authorList>
            <person name="Sun Q."/>
            <person name="Kim S."/>
        </authorList>
    </citation>
    <scope>NUCLEOTIDE SEQUENCE</scope>
    <source>
        <strain evidence="5">KCTC 22169</strain>
    </source>
</reference>
<dbReference type="Gene3D" id="1.10.10.10">
    <property type="entry name" value="Winged helix-like DNA-binding domain superfamily/Winged helix DNA-binding domain"/>
    <property type="match status" value="1"/>
</dbReference>